<feature type="transmembrane region" description="Helical" evidence="7">
    <location>
        <begin position="209"/>
        <end position="231"/>
    </location>
</feature>
<comment type="similarity">
    <text evidence="2">Belongs to the peptidase S54 family.</text>
</comment>
<feature type="transmembrane region" description="Helical" evidence="7">
    <location>
        <begin position="165"/>
        <end position="189"/>
    </location>
</feature>
<evidence type="ECO:0000256" key="1">
    <source>
        <dbReference type="ARBA" id="ARBA00004141"/>
    </source>
</evidence>
<feature type="transmembrane region" description="Helical" evidence="7">
    <location>
        <begin position="135"/>
        <end position="153"/>
    </location>
</feature>
<dbReference type="EMBL" id="CDMY01000086">
    <property type="protein sequence ID" value="CEL92534.1"/>
    <property type="molecule type" value="Genomic_DNA"/>
</dbReference>
<reference evidence="9 10" key="1">
    <citation type="submission" date="2014-11" db="EMBL/GenBank/DDBJ databases">
        <authorList>
            <person name="Zhu J."/>
            <person name="Qi W."/>
            <person name="Song R."/>
        </authorList>
    </citation>
    <scope>NUCLEOTIDE SEQUENCE [LARGE SCALE GENOMIC DNA]</scope>
</reference>
<dbReference type="InterPro" id="IPR050925">
    <property type="entry name" value="Rhomboid_protease_S54"/>
</dbReference>
<dbReference type="VEuPathDB" id="CryptoDB:Vbra_4699"/>
<dbReference type="STRING" id="1169540.A0A0G4EB91"/>
<dbReference type="AlphaFoldDB" id="A0A0G4EB91"/>
<keyword evidence="5 7" id="KW-1133">Transmembrane helix</keyword>
<dbReference type="SUPFAM" id="SSF144091">
    <property type="entry name" value="Rhomboid-like"/>
    <property type="match status" value="1"/>
</dbReference>
<feature type="transmembrane region" description="Helical" evidence="7">
    <location>
        <begin position="28"/>
        <end position="47"/>
    </location>
</feature>
<keyword evidence="4" id="KW-0378">Hydrolase</keyword>
<evidence type="ECO:0000256" key="5">
    <source>
        <dbReference type="ARBA" id="ARBA00022989"/>
    </source>
</evidence>
<name>A0A0G4EB91_VITBC</name>
<protein>
    <recommendedName>
        <fullName evidence="8">Peptidase S54 rhomboid domain-containing protein</fullName>
    </recommendedName>
</protein>
<sequence>MDGNVFLDNISDGMERAFAYHSSFRNPALTGSLLANTAVFVAWRLGARRRMPHIINSLSRHFICSPEALKNGRYHTLVTCGFSHITLPHFLVNAWALDLFGRSVASDLSTRDFLALYGLSSAAAALVQVRTSGMPVAGASGMVMALSMVVACLRPRESYIVIFPLPALSLTALQLSDLSVGINLLMHYYTRWRLGGGGYRVGGRGGMQAFVTIAWAGHLAGCMSGLGFVYWKRLVEGSNKYFDWINLHQQFFWYDWRVSFLNFGSSCRQFLLRCQLRQETLSKAERRLLEGELDRLKTEQALRRRLQGADGGVPRTMGGGGWFG</sequence>
<comment type="subcellular location">
    <subcellularLocation>
        <location evidence="1">Membrane</location>
        <topology evidence="1">Multi-pass membrane protein</topology>
    </subcellularLocation>
</comment>
<evidence type="ECO:0000256" key="7">
    <source>
        <dbReference type="SAM" id="Phobius"/>
    </source>
</evidence>
<dbReference type="PhylomeDB" id="A0A0G4EB91"/>
<dbReference type="PANTHER" id="PTHR43731">
    <property type="entry name" value="RHOMBOID PROTEASE"/>
    <property type="match status" value="1"/>
</dbReference>
<evidence type="ECO:0000256" key="4">
    <source>
        <dbReference type="ARBA" id="ARBA00022801"/>
    </source>
</evidence>
<dbReference type="Pfam" id="PF01694">
    <property type="entry name" value="Rhomboid"/>
    <property type="match status" value="1"/>
</dbReference>
<dbReference type="InterPro" id="IPR022764">
    <property type="entry name" value="Peptidase_S54_rhomboid_dom"/>
</dbReference>
<organism evidence="9 10">
    <name type="scientific">Vitrella brassicaformis (strain CCMP3155)</name>
    <dbReference type="NCBI Taxonomy" id="1169540"/>
    <lineage>
        <taxon>Eukaryota</taxon>
        <taxon>Sar</taxon>
        <taxon>Alveolata</taxon>
        <taxon>Colpodellida</taxon>
        <taxon>Vitrellaceae</taxon>
        <taxon>Vitrella</taxon>
    </lineage>
</organism>
<dbReference type="Proteomes" id="UP000041254">
    <property type="component" value="Unassembled WGS sequence"/>
</dbReference>
<dbReference type="PANTHER" id="PTHR43731:SF14">
    <property type="entry name" value="PRESENILIN-ASSOCIATED RHOMBOID-LIKE PROTEIN, MITOCHONDRIAL"/>
    <property type="match status" value="1"/>
</dbReference>
<evidence type="ECO:0000313" key="10">
    <source>
        <dbReference type="Proteomes" id="UP000041254"/>
    </source>
</evidence>
<gene>
    <name evidence="9" type="ORF">Vbra_4699</name>
</gene>
<dbReference type="InterPro" id="IPR035952">
    <property type="entry name" value="Rhomboid-like_sf"/>
</dbReference>
<evidence type="ECO:0000256" key="3">
    <source>
        <dbReference type="ARBA" id="ARBA00022692"/>
    </source>
</evidence>
<evidence type="ECO:0000256" key="2">
    <source>
        <dbReference type="ARBA" id="ARBA00009045"/>
    </source>
</evidence>
<dbReference type="OrthoDB" id="332283at2759"/>
<feature type="domain" description="Peptidase S54 rhomboid" evidence="8">
    <location>
        <begin position="72"/>
        <end position="230"/>
    </location>
</feature>
<evidence type="ECO:0000259" key="8">
    <source>
        <dbReference type="Pfam" id="PF01694"/>
    </source>
</evidence>
<keyword evidence="6 7" id="KW-0472">Membrane</keyword>
<evidence type="ECO:0000256" key="6">
    <source>
        <dbReference type="ARBA" id="ARBA00023136"/>
    </source>
</evidence>
<evidence type="ECO:0000313" key="9">
    <source>
        <dbReference type="EMBL" id="CEL92534.1"/>
    </source>
</evidence>
<proteinExistence type="inferred from homology"/>
<dbReference type="OMA" id="CGFSHIT"/>
<dbReference type="Gene3D" id="1.20.1540.10">
    <property type="entry name" value="Rhomboid-like"/>
    <property type="match status" value="1"/>
</dbReference>
<dbReference type="GO" id="GO:0004252">
    <property type="term" value="F:serine-type endopeptidase activity"/>
    <property type="evidence" value="ECO:0007669"/>
    <property type="project" value="InterPro"/>
</dbReference>
<dbReference type="GO" id="GO:0016020">
    <property type="term" value="C:membrane"/>
    <property type="evidence" value="ECO:0007669"/>
    <property type="project" value="UniProtKB-SubCell"/>
</dbReference>
<keyword evidence="10" id="KW-1185">Reference proteome</keyword>
<dbReference type="InParanoid" id="A0A0G4EB91"/>
<keyword evidence="3 7" id="KW-0812">Transmembrane</keyword>
<accession>A0A0G4EB91</accession>